<dbReference type="PROSITE" id="PS00961">
    <property type="entry name" value="RIBOSOMAL_S28E"/>
    <property type="match status" value="1"/>
</dbReference>
<evidence type="ECO:0000313" key="5">
    <source>
        <dbReference type="EMBL" id="OEL38380.1"/>
    </source>
</evidence>
<dbReference type="InterPro" id="IPR009072">
    <property type="entry name" value="Histone-fold"/>
</dbReference>
<evidence type="ECO:0000256" key="3">
    <source>
        <dbReference type="ARBA" id="ARBA00023274"/>
    </source>
</evidence>
<protein>
    <recommendedName>
        <fullName evidence="7">40S ribosomal protein S28</fullName>
    </recommendedName>
</protein>
<dbReference type="GO" id="GO:0006412">
    <property type="term" value="P:translation"/>
    <property type="evidence" value="ECO:0007669"/>
    <property type="project" value="InterPro"/>
</dbReference>
<dbReference type="GO" id="GO:0030490">
    <property type="term" value="P:maturation of SSU-rRNA"/>
    <property type="evidence" value="ECO:0007669"/>
    <property type="project" value="TreeGrafter"/>
</dbReference>
<evidence type="ECO:0000256" key="4">
    <source>
        <dbReference type="SAM" id="MobiDB-lite"/>
    </source>
</evidence>
<dbReference type="OrthoDB" id="897317at2759"/>
<feature type="region of interest" description="Disordered" evidence="4">
    <location>
        <begin position="165"/>
        <end position="208"/>
    </location>
</feature>
<dbReference type="PANTHER" id="PTHR10769:SF3">
    <property type="entry name" value="SMALL RIBOSOMAL SUBUNIT PROTEIN ES28"/>
    <property type="match status" value="1"/>
</dbReference>
<gene>
    <name evidence="5" type="ORF">BAE44_0000602</name>
</gene>
<keyword evidence="2" id="KW-0689">Ribosomal protein</keyword>
<dbReference type="STRING" id="888268.A0A1E5WML8"/>
<evidence type="ECO:0000256" key="1">
    <source>
        <dbReference type="ARBA" id="ARBA00005943"/>
    </source>
</evidence>
<organism evidence="5 6">
    <name type="scientific">Dichanthelium oligosanthes</name>
    <dbReference type="NCBI Taxonomy" id="888268"/>
    <lineage>
        <taxon>Eukaryota</taxon>
        <taxon>Viridiplantae</taxon>
        <taxon>Streptophyta</taxon>
        <taxon>Embryophyta</taxon>
        <taxon>Tracheophyta</taxon>
        <taxon>Spermatophyta</taxon>
        <taxon>Magnoliopsida</taxon>
        <taxon>Liliopsida</taxon>
        <taxon>Poales</taxon>
        <taxon>Poaceae</taxon>
        <taxon>PACMAD clade</taxon>
        <taxon>Panicoideae</taxon>
        <taxon>Panicodae</taxon>
        <taxon>Paniceae</taxon>
        <taxon>Dichantheliinae</taxon>
        <taxon>Dichanthelium</taxon>
    </lineage>
</organism>
<dbReference type="InterPro" id="IPR000289">
    <property type="entry name" value="Ribosomal_eS28"/>
</dbReference>
<dbReference type="GO" id="GO:0046982">
    <property type="term" value="F:protein heterodimerization activity"/>
    <property type="evidence" value="ECO:0007669"/>
    <property type="project" value="InterPro"/>
</dbReference>
<evidence type="ECO:0000313" key="6">
    <source>
        <dbReference type="Proteomes" id="UP000095767"/>
    </source>
</evidence>
<dbReference type="CDD" id="cd04457">
    <property type="entry name" value="S1_S28E"/>
    <property type="match status" value="1"/>
</dbReference>
<proteinExistence type="inferred from homology"/>
<comment type="similarity">
    <text evidence="1">Belongs to the eukaryotic ribosomal protein eS28 family.</text>
</comment>
<dbReference type="FunFam" id="2.40.50.140:FF:000025">
    <property type="entry name" value="40S ribosomal protein S28"/>
    <property type="match status" value="1"/>
</dbReference>
<dbReference type="Gene3D" id="1.10.20.10">
    <property type="entry name" value="Histone, subunit A"/>
    <property type="match status" value="1"/>
</dbReference>
<dbReference type="GO" id="GO:0003735">
    <property type="term" value="F:structural constituent of ribosome"/>
    <property type="evidence" value="ECO:0007669"/>
    <property type="project" value="InterPro"/>
</dbReference>
<comment type="caution">
    <text evidence="5">The sequence shown here is derived from an EMBL/GenBank/DDBJ whole genome shotgun (WGS) entry which is preliminary data.</text>
</comment>
<dbReference type="AlphaFoldDB" id="A0A1E5WML8"/>
<dbReference type="GO" id="GO:0000028">
    <property type="term" value="P:ribosomal small subunit assembly"/>
    <property type="evidence" value="ECO:0007669"/>
    <property type="project" value="TreeGrafter"/>
</dbReference>
<accession>A0A1E5WML8</accession>
<dbReference type="Pfam" id="PF01200">
    <property type="entry name" value="Ribosomal_S28e"/>
    <property type="match status" value="1"/>
</dbReference>
<dbReference type="SUPFAM" id="SSF47113">
    <property type="entry name" value="Histone-fold"/>
    <property type="match status" value="1"/>
</dbReference>
<dbReference type="PANTHER" id="PTHR10769">
    <property type="entry name" value="40S RIBOSOMAL PROTEIN S28"/>
    <property type="match status" value="1"/>
</dbReference>
<dbReference type="Gene3D" id="2.40.50.140">
    <property type="entry name" value="Nucleic acid-binding proteins"/>
    <property type="match status" value="1"/>
</dbReference>
<dbReference type="EMBL" id="LWDX02002009">
    <property type="protein sequence ID" value="OEL38380.1"/>
    <property type="molecule type" value="Genomic_DNA"/>
</dbReference>
<dbReference type="GO" id="GO:0022627">
    <property type="term" value="C:cytosolic small ribosomal subunit"/>
    <property type="evidence" value="ECO:0007669"/>
    <property type="project" value="TreeGrafter"/>
</dbReference>
<reference evidence="5 6" key="1">
    <citation type="submission" date="2016-09" db="EMBL/GenBank/DDBJ databases">
        <title>The draft genome of Dichanthelium oligosanthes: A C3 panicoid grass species.</title>
        <authorList>
            <person name="Studer A.J."/>
            <person name="Schnable J.C."/>
            <person name="Brutnell T.P."/>
        </authorList>
    </citation>
    <scope>NUCLEOTIDE SEQUENCE [LARGE SCALE GENOMIC DNA]</scope>
    <source>
        <strain evidence="6">cv. Kellogg 1175</strain>
        <tissue evidence="5">Leaf</tissue>
    </source>
</reference>
<dbReference type="InterPro" id="IPR028626">
    <property type="entry name" value="Ribosomal_eS28_CS"/>
</dbReference>
<keyword evidence="3" id="KW-0687">Ribonucleoprotein</keyword>
<dbReference type="InterPro" id="IPR012340">
    <property type="entry name" value="NA-bd_OB-fold"/>
</dbReference>
<keyword evidence="6" id="KW-1185">Reference proteome</keyword>
<evidence type="ECO:0008006" key="7">
    <source>
        <dbReference type="Google" id="ProtNLM"/>
    </source>
</evidence>
<sequence>MARKTAAAGREEAHERKIMPRRLQASHRPRVSNELNRESIQIHRYTDKMSVANGSKGTKVDVVAADGGAVGSPERVLPLGVVEFQMPQFNDDMDDIPECARETITRCITEATGRLAHAAANEAARGSRLVITAEDMKNAIDGLKEAGTVSGVLLLELTAISNEKKRVKKMMKQQERTRDEEAAAEQKAREEEATRGEHGPSGSRATSDGATNLQEELHMDTQVKLAVVVKVMGRTGSRGQVTQVRVKFLDDQNRLIMRNVKGPVREGDILTLLESEREARRLR</sequence>
<dbReference type="Proteomes" id="UP000095767">
    <property type="component" value="Unassembled WGS sequence"/>
</dbReference>
<dbReference type="SUPFAM" id="SSF50249">
    <property type="entry name" value="Nucleic acid-binding proteins"/>
    <property type="match status" value="1"/>
</dbReference>
<name>A0A1E5WML8_9POAL</name>
<evidence type="ECO:0000256" key="2">
    <source>
        <dbReference type="ARBA" id="ARBA00022980"/>
    </source>
</evidence>
<dbReference type="HAMAP" id="MF_00292">
    <property type="entry name" value="Ribosomal_eS28"/>
    <property type="match status" value="1"/>
</dbReference>
<feature type="compositionally biased region" description="Basic and acidic residues" evidence="4">
    <location>
        <begin position="172"/>
        <end position="198"/>
    </location>
</feature>